<name>A0A3S5CS16_9PLAT</name>
<dbReference type="AlphaFoldDB" id="A0A3S5CS16"/>
<feature type="transmembrane region" description="Helical" evidence="1">
    <location>
        <begin position="18"/>
        <end position="41"/>
    </location>
</feature>
<evidence type="ECO:0000313" key="2">
    <source>
        <dbReference type="EMBL" id="VEL31784.1"/>
    </source>
</evidence>
<protein>
    <submittedName>
        <fullName evidence="2">Uncharacterized protein</fullName>
    </submittedName>
</protein>
<accession>A0A3S5CS16</accession>
<dbReference type="OrthoDB" id="5353557at2759"/>
<keyword evidence="1" id="KW-1133">Transmembrane helix</keyword>
<keyword evidence="3" id="KW-1185">Reference proteome</keyword>
<organism evidence="2 3">
    <name type="scientific">Protopolystoma xenopodis</name>
    <dbReference type="NCBI Taxonomy" id="117903"/>
    <lineage>
        <taxon>Eukaryota</taxon>
        <taxon>Metazoa</taxon>
        <taxon>Spiralia</taxon>
        <taxon>Lophotrochozoa</taxon>
        <taxon>Platyhelminthes</taxon>
        <taxon>Monogenea</taxon>
        <taxon>Polyopisthocotylea</taxon>
        <taxon>Polystomatidea</taxon>
        <taxon>Polystomatidae</taxon>
        <taxon>Protopolystoma</taxon>
    </lineage>
</organism>
<dbReference type="Proteomes" id="UP000784294">
    <property type="component" value="Unassembled WGS sequence"/>
</dbReference>
<sequence>MCLYGDAYYYLFEFDDRLVYLIMALLSPVAYPLSLVFDRIFGNEGTGYHKRSQLKALVDLHGPRAFDIKNGTNC</sequence>
<gene>
    <name evidence="2" type="ORF">PXEA_LOCUS25224</name>
</gene>
<evidence type="ECO:0000313" key="3">
    <source>
        <dbReference type="Proteomes" id="UP000784294"/>
    </source>
</evidence>
<comment type="caution">
    <text evidence="2">The sequence shown here is derived from an EMBL/GenBank/DDBJ whole genome shotgun (WGS) entry which is preliminary data.</text>
</comment>
<reference evidence="2" key="1">
    <citation type="submission" date="2018-11" db="EMBL/GenBank/DDBJ databases">
        <authorList>
            <consortium name="Pathogen Informatics"/>
        </authorList>
    </citation>
    <scope>NUCLEOTIDE SEQUENCE</scope>
</reference>
<proteinExistence type="predicted"/>
<keyword evidence="1" id="KW-0472">Membrane</keyword>
<evidence type="ECO:0000256" key="1">
    <source>
        <dbReference type="SAM" id="Phobius"/>
    </source>
</evidence>
<keyword evidence="1" id="KW-0812">Transmembrane</keyword>
<dbReference type="EMBL" id="CAAALY010126475">
    <property type="protein sequence ID" value="VEL31784.1"/>
    <property type="molecule type" value="Genomic_DNA"/>
</dbReference>